<dbReference type="AlphaFoldDB" id="A0A380CP00"/>
<name>A0A380CP00_9STAP</name>
<dbReference type="EMBL" id="BKAV01000004">
    <property type="protein sequence ID" value="GEP99785.1"/>
    <property type="molecule type" value="Genomic_DNA"/>
</dbReference>
<reference evidence="2 3" key="1">
    <citation type="submission" date="2018-06" db="EMBL/GenBank/DDBJ databases">
        <authorList>
            <consortium name="Pathogen Informatics"/>
            <person name="Doyle S."/>
        </authorList>
    </citation>
    <scope>NUCLEOTIDE SEQUENCE [LARGE SCALE GENOMIC DNA]</scope>
    <source>
        <strain evidence="2 3">NCTC12413</strain>
    </source>
</reference>
<reference evidence="1 4" key="2">
    <citation type="submission" date="2019-07" db="EMBL/GenBank/DDBJ databases">
        <title>Whole genome shotgun sequence of Staphylococcus arlettae NBRC 109765.</title>
        <authorList>
            <person name="Hosoyama A."/>
            <person name="Uohara A."/>
            <person name="Ohji S."/>
            <person name="Ichikawa N."/>
        </authorList>
    </citation>
    <scope>NUCLEOTIDE SEQUENCE [LARGE SCALE GENOMIC DNA]</scope>
    <source>
        <strain evidence="1 4">NBRC 109765</strain>
    </source>
</reference>
<evidence type="ECO:0000313" key="3">
    <source>
        <dbReference type="Proteomes" id="UP000254956"/>
    </source>
</evidence>
<dbReference type="Proteomes" id="UP000321598">
    <property type="component" value="Unassembled WGS sequence"/>
</dbReference>
<proteinExistence type="predicted"/>
<dbReference type="EMBL" id="UGZE01000001">
    <property type="protein sequence ID" value="SUJ25310.1"/>
    <property type="molecule type" value="Genomic_DNA"/>
</dbReference>
<keyword evidence="4" id="KW-1185">Reference proteome</keyword>
<protein>
    <submittedName>
        <fullName evidence="1 2">protein VraC</fullName>
    </submittedName>
</protein>
<sequence length="128" mass="15180">MQYSSNVGSEWQSIYFSQQLVTDYKDLCQMKHGATDEVPPLLCARVWQNFKLFQIFKDRSIALVSTDLTQHHKLNCDMTYQAKLTCKNIKQLKKYTKYTFVLEIFEHHSLCLAITQQFIEWRSENANF</sequence>
<evidence type="ECO:0000313" key="4">
    <source>
        <dbReference type="Proteomes" id="UP000321598"/>
    </source>
</evidence>
<accession>A0A380CP00</accession>
<gene>
    <name evidence="2" type="primary">vraC</name>
    <name evidence="2" type="ORF">NCTC12413_02291</name>
    <name evidence="1" type="ORF">SAR03_08230</name>
</gene>
<dbReference type="RefSeq" id="WP_103388021.1">
    <property type="nucleotide sequence ID" value="NZ_BKAV01000004.1"/>
</dbReference>
<evidence type="ECO:0000313" key="1">
    <source>
        <dbReference type="EMBL" id="GEP99785.1"/>
    </source>
</evidence>
<dbReference type="OrthoDB" id="2407806at2"/>
<dbReference type="Proteomes" id="UP000254956">
    <property type="component" value="Unassembled WGS sequence"/>
</dbReference>
<organism evidence="2 3">
    <name type="scientific">Staphylococcus arlettae</name>
    <dbReference type="NCBI Taxonomy" id="29378"/>
    <lineage>
        <taxon>Bacteria</taxon>
        <taxon>Bacillati</taxon>
        <taxon>Bacillota</taxon>
        <taxon>Bacilli</taxon>
        <taxon>Bacillales</taxon>
        <taxon>Staphylococcaceae</taxon>
        <taxon>Staphylococcus</taxon>
    </lineage>
</organism>
<evidence type="ECO:0000313" key="2">
    <source>
        <dbReference type="EMBL" id="SUJ25310.1"/>
    </source>
</evidence>